<evidence type="ECO:0000256" key="7">
    <source>
        <dbReference type="ARBA" id="ARBA00022884"/>
    </source>
</evidence>
<keyword evidence="7" id="KW-0694">RNA-binding</keyword>
<feature type="domain" description="Exoribonuclease phosphorolytic" evidence="9">
    <location>
        <begin position="49"/>
        <end position="177"/>
    </location>
</feature>
<evidence type="ECO:0000256" key="1">
    <source>
        <dbReference type="ARBA" id="ARBA00004123"/>
    </source>
</evidence>
<evidence type="ECO:0000256" key="4">
    <source>
        <dbReference type="ARBA" id="ARBA00022490"/>
    </source>
</evidence>
<keyword evidence="5" id="KW-0698">rRNA processing</keyword>
<dbReference type="InterPro" id="IPR050080">
    <property type="entry name" value="RNase_PH"/>
</dbReference>
<comment type="similarity">
    <text evidence="3">Belongs to the RNase PH family.</text>
</comment>
<accession>A0A6B2EBB7</accession>
<dbReference type="PANTHER" id="PTHR11953:SF2">
    <property type="entry name" value="EXOSOME COMPLEX COMPONENT MTR3"/>
    <property type="match status" value="1"/>
</dbReference>
<dbReference type="GO" id="GO:0034475">
    <property type="term" value="P:U4 snRNA 3'-end processing"/>
    <property type="evidence" value="ECO:0007669"/>
    <property type="project" value="TreeGrafter"/>
</dbReference>
<dbReference type="GO" id="GO:0006364">
    <property type="term" value="P:rRNA processing"/>
    <property type="evidence" value="ECO:0007669"/>
    <property type="project" value="UniProtKB-KW"/>
</dbReference>
<dbReference type="GO" id="GO:0016075">
    <property type="term" value="P:rRNA catabolic process"/>
    <property type="evidence" value="ECO:0007669"/>
    <property type="project" value="TreeGrafter"/>
</dbReference>
<dbReference type="PANTHER" id="PTHR11953">
    <property type="entry name" value="EXOSOME COMPLEX COMPONENT"/>
    <property type="match status" value="1"/>
</dbReference>
<evidence type="ECO:0000256" key="6">
    <source>
        <dbReference type="ARBA" id="ARBA00022835"/>
    </source>
</evidence>
<dbReference type="GO" id="GO:0000177">
    <property type="term" value="C:cytoplasmic exosome (RNase complex)"/>
    <property type="evidence" value="ECO:0007669"/>
    <property type="project" value="TreeGrafter"/>
</dbReference>
<evidence type="ECO:0000256" key="5">
    <source>
        <dbReference type="ARBA" id="ARBA00022552"/>
    </source>
</evidence>
<evidence type="ECO:0000256" key="8">
    <source>
        <dbReference type="ARBA" id="ARBA00023242"/>
    </source>
</evidence>
<dbReference type="InterPro" id="IPR001247">
    <property type="entry name" value="ExoRNase_PH_dom1"/>
</dbReference>
<dbReference type="InterPro" id="IPR027408">
    <property type="entry name" value="PNPase/RNase_PH_dom_sf"/>
</dbReference>
<evidence type="ECO:0000259" key="9">
    <source>
        <dbReference type="Pfam" id="PF01138"/>
    </source>
</evidence>
<dbReference type="GO" id="GO:0005730">
    <property type="term" value="C:nucleolus"/>
    <property type="evidence" value="ECO:0007669"/>
    <property type="project" value="TreeGrafter"/>
</dbReference>
<dbReference type="InterPro" id="IPR036345">
    <property type="entry name" value="ExoRNase_PH_dom2_sf"/>
</dbReference>
<proteinExistence type="inferred from homology"/>
<evidence type="ECO:0000313" key="10">
    <source>
        <dbReference type="EMBL" id="NBJ59308.1"/>
    </source>
</evidence>
<dbReference type="GO" id="GO:0003723">
    <property type="term" value="F:RNA binding"/>
    <property type="evidence" value="ECO:0007669"/>
    <property type="project" value="UniProtKB-KW"/>
</dbReference>
<dbReference type="GO" id="GO:0071051">
    <property type="term" value="P:poly(A)-dependent snoRNA 3'-end processing"/>
    <property type="evidence" value="ECO:0007669"/>
    <property type="project" value="TreeGrafter"/>
</dbReference>
<dbReference type="Pfam" id="PF01138">
    <property type="entry name" value="RNase_PH"/>
    <property type="match status" value="1"/>
</dbReference>
<sequence length="280" mass="31093">MPVDYRRNNGPESSVSYQLHTSTYLLNYEEKLKLLLNGDSRKDGRKASESRKIFVKSGVVSKAKGSAYMEVGATKVIVSVFDPRELPRQSKYSINGDLYCDFKFSPFACVHRKGLQTDNEEKSLAQALKRALEPAVCRHEFPNFQVDVFANVLEDDGSALAATITASGLALADAGIPMFDVLTATNAAILGERILMDPTRQEEELSLSSNSPDEHGLVTLARMSTHEQISEIWQTGSLKMETLQEAIDRLVEANRNVVPVIQQTLIERVSKFIKEKPDSP</sequence>
<dbReference type="CDD" id="cd11371">
    <property type="entry name" value="RNase_PH_MTR3"/>
    <property type="match status" value="1"/>
</dbReference>
<keyword evidence="6" id="KW-0271">Exosome</keyword>
<reference evidence="10" key="1">
    <citation type="submission" date="2019-10" db="EMBL/GenBank/DDBJ databases">
        <title>Short sand fly seasons in Tbilisi, Georgia, hinder development of host immunity to saliva of the visceral leishmaniasis vector Phlebotomus kandelakii.</title>
        <authorList>
            <person name="Oliveira F."/>
            <person name="Giorgobiani E."/>
            <person name="Guimaraes-Costa A.B."/>
            <person name="Abdeladhim M."/>
            <person name="Oristian J."/>
            <person name="Tskhvaradze L."/>
            <person name="Tsertsvadze N."/>
            <person name="Zakalashvili M."/>
            <person name="Valenzuela J.G."/>
            <person name="Kamhawi S."/>
        </authorList>
    </citation>
    <scope>NUCLEOTIDE SEQUENCE</scope>
    <source>
        <strain evidence="10">Wild-capture in Tbilisi</strain>
        <tissue evidence="10">Salivary glands</tissue>
    </source>
</reference>
<protein>
    <submittedName>
        <fullName evidence="10">Putative exosomal 3'-5' exoribonuclease complex subunit rrp41-like protein</fullName>
    </submittedName>
</protein>
<dbReference type="Gene3D" id="3.30.230.70">
    <property type="entry name" value="GHMP Kinase, N-terminal domain"/>
    <property type="match status" value="1"/>
</dbReference>
<evidence type="ECO:0000256" key="3">
    <source>
        <dbReference type="ARBA" id="ARBA00006678"/>
    </source>
</evidence>
<organism evidence="10">
    <name type="scientific">Phlebotomus kandelakii</name>
    <dbReference type="NCBI Taxonomy" id="1109342"/>
    <lineage>
        <taxon>Eukaryota</taxon>
        <taxon>Metazoa</taxon>
        <taxon>Ecdysozoa</taxon>
        <taxon>Arthropoda</taxon>
        <taxon>Hexapoda</taxon>
        <taxon>Insecta</taxon>
        <taxon>Pterygota</taxon>
        <taxon>Neoptera</taxon>
        <taxon>Endopterygota</taxon>
        <taxon>Diptera</taxon>
        <taxon>Nematocera</taxon>
        <taxon>Psychodoidea</taxon>
        <taxon>Psychodidae</taxon>
        <taxon>Phlebotomus</taxon>
        <taxon>Larroussius</taxon>
    </lineage>
</organism>
<dbReference type="FunFam" id="3.30.230.70:FF:000015">
    <property type="entry name" value="Exosome complex component RRP41-like"/>
    <property type="match status" value="1"/>
</dbReference>
<name>A0A6B2EBB7_9DIPT</name>
<dbReference type="SUPFAM" id="SSF54211">
    <property type="entry name" value="Ribosomal protein S5 domain 2-like"/>
    <property type="match status" value="1"/>
</dbReference>
<dbReference type="EMBL" id="GIFK01001605">
    <property type="protein sequence ID" value="NBJ59308.1"/>
    <property type="molecule type" value="Transcribed_RNA"/>
</dbReference>
<dbReference type="GO" id="GO:0000176">
    <property type="term" value="C:nuclear exosome (RNase complex)"/>
    <property type="evidence" value="ECO:0007669"/>
    <property type="project" value="TreeGrafter"/>
</dbReference>
<dbReference type="AlphaFoldDB" id="A0A6B2EBB7"/>
<dbReference type="SUPFAM" id="SSF55666">
    <property type="entry name" value="Ribonuclease PH domain 2-like"/>
    <property type="match status" value="1"/>
</dbReference>
<evidence type="ECO:0000256" key="2">
    <source>
        <dbReference type="ARBA" id="ARBA00004496"/>
    </source>
</evidence>
<comment type="subcellular location">
    <subcellularLocation>
        <location evidence="2">Cytoplasm</location>
    </subcellularLocation>
    <subcellularLocation>
        <location evidence="1">Nucleus</location>
    </subcellularLocation>
</comment>
<keyword evidence="4" id="KW-0963">Cytoplasm</keyword>
<keyword evidence="8" id="KW-0539">Nucleus</keyword>
<dbReference type="InterPro" id="IPR020568">
    <property type="entry name" value="Ribosomal_Su5_D2-typ_SF"/>
</dbReference>
<dbReference type="GO" id="GO:0071028">
    <property type="term" value="P:nuclear mRNA surveillance"/>
    <property type="evidence" value="ECO:0007669"/>
    <property type="project" value="TreeGrafter"/>
</dbReference>